<dbReference type="EMBL" id="JAQFWQ010000007">
    <property type="protein sequence ID" value="MDA2809806.1"/>
    <property type="molecule type" value="Genomic_DNA"/>
</dbReference>
<accession>A0ABT4TYN4</accession>
<dbReference type="Proteomes" id="UP001527866">
    <property type="component" value="Unassembled WGS sequence"/>
</dbReference>
<evidence type="ECO:0000259" key="1">
    <source>
        <dbReference type="PROSITE" id="PS51340"/>
    </source>
</evidence>
<dbReference type="SUPFAM" id="SSF141673">
    <property type="entry name" value="MOSC N-terminal domain-like"/>
    <property type="match status" value="1"/>
</dbReference>
<dbReference type="Pfam" id="PF03476">
    <property type="entry name" value="MOSC_N"/>
    <property type="match status" value="1"/>
</dbReference>
<reference evidence="2 3" key="1">
    <citation type="submission" date="2023-01" db="EMBL/GenBank/DDBJ databases">
        <title>Draft genome sequence of Nocardiopsis sp. RSe5-2 isolated from halophytes.</title>
        <authorList>
            <person name="Duangmal K."/>
            <person name="Chantavorakit T."/>
        </authorList>
    </citation>
    <scope>NUCLEOTIDE SEQUENCE [LARGE SCALE GENOMIC DNA]</scope>
    <source>
        <strain evidence="2 3">RSe5-2</strain>
    </source>
</reference>
<dbReference type="RefSeq" id="WP_270683711.1">
    <property type="nucleotide sequence ID" value="NZ_JAQFWQ010000007.1"/>
</dbReference>
<feature type="domain" description="MOSC" evidence="1">
    <location>
        <begin position="119"/>
        <end position="268"/>
    </location>
</feature>
<dbReference type="PANTHER" id="PTHR14237:SF19">
    <property type="entry name" value="MITOCHONDRIAL AMIDOXIME REDUCING COMPONENT 1"/>
    <property type="match status" value="1"/>
</dbReference>
<name>A0ABT4TYN4_9ACTN</name>
<dbReference type="SUPFAM" id="SSF50800">
    <property type="entry name" value="PK beta-barrel domain-like"/>
    <property type="match status" value="1"/>
</dbReference>
<dbReference type="PROSITE" id="PS51340">
    <property type="entry name" value="MOSC"/>
    <property type="match status" value="1"/>
</dbReference>
<evidence type="ECO:0000313" key="2">
    <source>
        <dbReference type="EMBL" id="MDA2809806.1"/>
    </source>
</evidence>
<comment type="caution">
    <text evidence="2">The sequence shown here is derived from an EMBL/GenBank/DDBJ whole genome shotgun (WGS) entry which is preliminary data.</text>
</comment>
<proteinExistence type="predicted"/>
<sequence>MPRVSALISYPVKGCAGSPVSRAVSTPAGLPHDRAFMVVDAEGVFRSQRGSPRLALIRPTVEDGGAHLLLEAPGTAPARIPVRADGPRTGVTMHGRPFGAVDQGEEAARWLTAVLGEPSRLVRVAPGHDRVVDGHFTGTSAFADSSSALVLSLSSLDLLNARLAETGAPALPMDRFRPNIVVSGWPEPHTEDGVLTMRIGGTGLGFSKPCKRCAVTTVDQETGEKAGPEPLRTLASYRRWAEGGVVFGAKFAVLDPGPVAVGDEVEVDEWAAPERALVALAGEEEAARR</sequence>
<protein>
    <submittedName>
        <fullName evidence="2">MOSC domain-containing protein</fullName>
    </submittedName>
</protein>
<gene>
    <name evidence="2" type="ORF">O4J56_04065</name>
</gene>
<keyword evidence="3" id="KW-1185">Reference proteome</keyword>
<dbReference type="InterPro" id="IPR005302">
    <property type="entry name" value="MoCF_Sase_C"/>
</dbReference>
<dbReference type="InterPro" id="IPR011037">
    <property type="entry name" value="Pyrv_Knase-like_insert_dom_sf"/>
</dbReference>
<dbReference type="PANTHER" id="PTHR14237">
    <property type="entry name" value="MOLYBDOPTERIN COFACTOR SULFURASE MOSC"/>
    <property type="match status" value="1"/>
</dbReference>
<dbReference type="InterPro" id="IPR005303">
    <property type="entry name" value="MOCOS_middle"/>
</dbReference>
<organism evidence="2 3">
    <name type="scientific">Nocardiopsis endophytica</name>
    <dbReference type="NCBI Taxonomy" id="3018445"/>
    <lineage>
        <taxon>Bacteria</taxon>
        <taxon>Bacillati</taxon>
        <taxon>Actinomycetota</taxon>
        <taxon>Actinomycetes</taxon>
        <taxon>Streptosporangiales</taxon>
        <taxon>Nocardiopsidaceae</taxon>
        <taxon>Nocardiopsis</taxon>
    </lineage>
</organism>
<evidence type="ECO:0000313" key="3">
    <source>
        <dbReference type="Proteomes" id="UP001527866"/>
    </source>
</evidence>
<dbReference type="Pfam" id="PF03473">
    <property type="entry name" value="MOSC"/>
    <property type="match status" value="1"/>
</dbReference>